<evidence type="ECO:0000313" key="1">
    <source>
        <dbReference type="EMBL" id="CAF4333447.1"/>
    </source>
</evidence>
<dbReference type="EMBL" id="CAJOBH010041931">
    <property type="protein sequence ID" value="CAF4333447.1"/>
    <property type="molecule type" value="Genomic_DNA"/>
</dbReference>
<feature type="non-terminal residue" evidence="3">
    <location>
        <position position="33"/>
    </location>
</feature>
<organism evidence="3 4">
    <name type="scientific">Rotaria magnacalcarata</name>
    <dbReference type="NCBI Taxonomy" id="392030"/>
    <lineage>
        <taxon>Eukaryota</taxon>
        <taxon>Metazoa</taxon>
        <taxon>Spiralia</taxon>
        <taxon>Gnathifera</taxon>
        <taxon>Rotifera</taxon>
        <taxon>Eurotatoria</taxon>
        <taxon>Bdelloidea</taxon>
        <taxon>Philodinida</taxon>
        <taxon>Philodinidae</taxon>
        <taxon>Rotaria</taxon>
    </lineage>
</organism>
<gene>
    <name evidence="1" type="ORF">BYL167_LOCUS28792</name>
    <name evidence="3" type="ORF">BYL167_LOCUS48010</name>
    <name evidence="2" type="ORF">GIL414_LOCUS32834</name>
</gene>
<dbReference type="Proteomes" id="UP000681967">
    <property type="component" value="Unassembled WGS sequence"/>
</dbReference>
<comment type="caution">
    <text evidence="3">The sequence shown here is derived from an EMBL/GenBank/DDBJ whole genome shotgun (WGS) entry which is preliminary data.</text>
</comment>
<reference evidence="3" key="1">
    <citation type="submission" date="2021-02" db="EMBL/GenBank/DDBJ databases">
        <authorList>
            <person name="Nowell W R."/>
        </authorList>
    </citation>
    <scope>NUCLEOTIDE SEQUENCE</scope>
</reference>
<accession>A0A8S3B9M7</accession>
<proteinExistence type="predicted"/>
<dbReference type="EMBL" id="CAJOBJ010071026">
    <property type="protein sequence ID" value="CAF4460224.1"/>
    <property type="molecule type" value="Genomic_DNA"/>
</dbReference>
<name>A0A8S3B9M7_9BILA</name>
<evidence type="ECO:0000313" key="4">
    <source>
        <dbReference type="Proteomes" id="UP000681967"/>
    </source>
</evidence>
<dbReference type="EMBL" id="CAJOBH010139481">
    <property type="protein sequence ID" value="CAF4797862.1"/>
    <property type="molecule type" value="Genomic_DNA"/>
</dbReference>
<dbReference type="Proteomes" id="UP000681720">
    <property type="component" value="Unassembled WGS sequence"/>
</dbReference>
<evidence type="ECO:0000313" key="3">
    <source>
        <dbReference type="EMBL" id="CAF4797862.1"/>
    </source>
</evidence>
<sequence length="33" mass="3646">MASSSENDDTSSTDDNEDLVFYDANSSWTNVEV</sequence>
<evidence type="ECO:0000313" key="2">
    <source>
        <dbReference type="EMBL" id="CAF4460224.1"/>
    </source>
</evidence>
<protein>
    <submittedName>
        <fullName evidence="3">Uncharacterized protein</fullName>
    </submittedName>
</protein>
<dbReference type="AlphaFoldDB" id="A0A8S3B9M7"/>
<feature type="non-terminal residue" evidence="3">
    <location>
        <position position="1"/>
    </location>
</feature>